<reference evidence="2 3" key="1">
    <citation type="submission" date="2016-09" db="EMBL/GenBank/DDBJ databases">
        <title>The draft genome of Dichanthelium oligosanthes: A C3 panicoid grass species.</title>
        <authorList>
            <person name="Studer A.J."/>
            <person name="Schnable J.C."/>
            <person name="Brutnell T.P."/>
        </authorList>
    </citation>
    <scope>NUCLEOTIDE SEQUENCE [LARGE SCALE GENOMIC DNA]</scope>
    <source>
        <strain evidence="3">cv. Kellogg 1175</strain>
        <tissue evidence="2">Leaf</tissue>
    </source>
</reference>
<keyword evidence="3" id="KW-1185">Reference proteome</keyword>
<evidence type="ECO:0000256" key="1">
    <source>
        <dbReference type="SAM" id="MobiDB-lite"/>
    </source>
</evidence>
<proteinExistence type="predicted"/>
<protein>
    <submittedName>
        <fullName evidence="2">Uncharacterized protein</fullName>
    </submittedName>
</protein>
<feature type="region of interest" description="Disordered" evidence="1">
    <location>
        <begin position="1"/>
        <end position="22"/>
    </location>
</feature>
<name>A0A1E5VUX2_9POAL</name>
<organism evidence="2 3">
    <name type="scientific">Dichanthelium oligosanthes</name>
    <dbReference type="NCBI Taxonomy" id="888268"/>
    <lineage>
        <taxon>Eukaryota</taxon>
        <taxon>Viridiplantae</taxon>
        <taxon>Streptophyta</taxon>
        <taxon>Embryophyta</taxon>
        <taxon>Tracheophyta</taxon>
        <taxon>Spermatophyta</taxon>
        <taxon>Magnoliopsida</taxon>
        <taxon>Liliopsida</taxon>
        <taxon>Poales</taxon>
        <taxon>Poaceae</taxon>
        <taxon>PACMAD clade</taxon>
        <taxon>Panicoideae</taxon>
        <taxon>Panicodae</taxon>
        <taxon>Paniceae</taxon>
        <taxon>Dichantheliinae</taxon>
        <taxon>Dichanthelium</taxon>
    </lineage>
</organism>
<accession>A0A1E5VUX2</accession>
<evidence type="ECO:0000313" key="2">
    <source>
        <dbReference type="EMBL" id="OEL28892.1"/>
    </source>
</evidence>
<evidence type="ECO:0000313" key="3">
    <source>
        <dbReference type="Proteomes" id="UP000095767"/>
    </source>
</evidence>
<dbReference type="EMBL" id="LWDX02028911">
    <property type="protein sequence ID" value="OEL28892.1"/>
    <property type="molecule type" value="Genomic_DNA"/>
</dbReference>
<dbReference type="Proteomes" id="UP000095767">
    <property type="component" value="Unassembled WGS sequence"/>
</dbReference>
<dbReference type="AlphaFoldDB" id="A0A1E5VUX2"/>
<feature type="non-terminal residue" evidence="2">
    <location>
        <position position="1"/>
    </location>
</feature>
<sequence length="82" mass="8838">LSRWCSPVVLSSTSTSTGSCQATAWRSRPTNVTNPSASSAISNSGVSRCCTMLVRAPWGSELGSVDLIKLTYLYYNSPNYQL</sequence>
<comment type="caution">
    <text evidence="2">The sequence shown here is derived from an EMBL/GenBank/DDBJ whole genome shotgun (WGS) entry which is preliminary data.</text>
</comment>
<gene>
    <name evidence="2" type="ORF">BAE44_0010089</name>
</gene>